<comment type="similarity">
    <text evidence="1">Belongs to the QNG1 protein family.</text>
</comment>
<protein>
    <recommendedName>
        <fullName evidence="1">Queuosine 5'-phosphate N-glycosylase/hydrolase</fullName>
        <ecNumber evidence="1">3.2.2.-</ecNumber>
    </recommendedName>
    <alternativeName>
        <fullName evidence="1">Queuosine-nucleotide N-glycosylase/hydrolase</fullName>
    </alternativeName>
</protein>
<dbReference type="PANTHER" id="PTHR21314">
    <property type="entry name" value="QUEUOSINE 5'-PHOSPHATE N-GLYCOSYLASE_HYDROLASE-RELATED"/>
    <property type="match status" value="1"/>
</dbReference>
<dbReference type="Proteomes" id="UP000242146">
    <property type="component" value="Unassembled WGS sequence"/>
</dbReference>
<dbReference type="GO" id="GO:0006400">
    <property type="term" value="P:tRNA modification"/>
    <property type="evidence" value="ECO:0007669"/>
    <property type="project" value="TreeGrafter"/>
</dbReference>
<name>A0A1X2G511_9FUNG</name>
<sequence length="353" mass="39864">MSLPTGDFIEAVRTSCKNVVEKSPVNISMTGVDDFLNKLEKPYYEELSIDTPMRMPVKFSTLAEEINFVCVIDLLNFGSGYRVPLHELTGRGAFDTIRFGVMSFHIGGTPMDAKTFKDITLWEVASTFQIPVTQEVDHETLQFVKTVVQTPLKPFAEGIQQVLNSTGEFLVDHGYKDLAAFVLDLTRPEANKEPRASQLVEQLVRALPGLQDLYTTPDGDTVYLFKKAQIMVYHLWMFFHDQEPARFNFVDIHNLTVFSDNVLPTMLIHLGVLTMPEDWQNDLDTNTDVGPFKGTVLRAAAVTACDVIVEHAASVGPVPHMHTGDLDVYLWRLGKVGDYRKVPRMEWRDTVMF</sequence>
<dbReference type="PANTHER" id="PTHR21314:SF1">
    <property type="entry name" value="QUEUOSINE SALVAGE PROTEIN"/>
    <property type="match status" value="1"/>
</dbReference>
<keyword evidence="1" id="KW-0378">Hydrolase</keyword>
<comment type="function">
    <text evidence="1">Catalyzes the hydrolysis of queuosine 5'-phosphate, releasing the nucleobase queuine (q). Is required for salvage of queuine from exogenous queuosine (Q) that is imported and then converted to queuosine 5'-phosphate intracellularly.</text>
</comment>
<evidence type="ECO:0000313" key="2">
    <source>
        <dbReference type="EMBL" id="ORX45253.1"/>
    </source>
</evidence>
<dbReference type="GO" id="GO:0016787">
    <property type="term" value="F:hydrolase activity"/>
    <property type="evidence" value="ECO:0007669"/>
    <property type="project" value="UniProtKB-KW"/>
</dbReference>
<dbReference type="EC" id="3.2.2.-" evidence="1"/>
<dbReference type="OrthoDB" id="416777at2759"/>
<proteinExistence type="inferred from homology"/>
<reference evidence="2 3" key="1">
    <citation type="submission" date="2016-07" db="EMBL/GenBank/DDBJ databases">
        <title>Pervasive Adenine N6-methylation of Active Genes in Fungi.</title>
        <authorList>
            <consortium name="DOE Joint Genome Institute"/>
            <person name="Mondo S.J."/>
            <person name="Dannebaum R.O."/>
            <person name="Kuo R.C."/>
            <person name="Labutti K."/>
            <person name="Haridas S."/>
            <person name="Kuo A."/>
            <person name="Salamov A."/>
            <person name="Ahrendt S.R."/>
            <person name="Lipzen A."/>
            <person name="Sullivan W."/>
            <person name="Andreopoulos W.B."/>
            <person name="Clum A."/>
            <person name="Lindquist E."/>
            <person name="Daum C."/>
            <person name="Ramamoorthy G.K."/>
            <person name="Gryganskyi A."/>
            <person name="Culley D."/>
            <person name="Magnuson J.K."/>
            <person name="James T.Y."/>
            <person name="O'Malley M.A."/>
            <person name="Stajich J.E."/>
            <person name="Spatafora J.W."/>
            <person name="Visel A."/>
            <person name="Grigoriev I.V."/>
        </authorList>
    </citation>
    <scope>NUCLEOTIDE SEQUENCE [LARGE SCALE GENOMIC DNA]</scope>
    <source>
        <strain evidence="2 3">NRRL 3301</strain>
    </source>
</reference>
<dbReference type="InterPro" id="IPR019438">
    <property type="entry name" value="Q_salvage"/>
</dbReference>
<keyword evidence="3" id="KW-1185">Reference proteome</keyword>
<comment type="catalytic activity">
    <reaction evidence="1">
        <text>queuosine 5'-phosphate + H2O = queuine + D-ribose 5-phosphate</text>
        <dbReference type="Rhea" id="RHEA:75387"/>
        <dbReference type="ChEBI" id="CHEBI:15377"/>
        <dbReference type="ChEBI" id="CHEBI:17433"/>
        <dbReference type="ChEBI" id="CHEBI:78346"/>
        <dbReference type="ChEBI" id="CHEBI:194371"/>
    </reaction>
    <physiologicalReaction direction="left-to-right" evidence="1">
        <dbReference type="Rhea" id="RHEA:75388"/>
    </physiologicalReaction>
</comment>
<comment type="caution">
    <text evidence="2">The sequence shown here is derived from an EMBL/GenBank/DDBJ whole genome shotgun (WGS) entry which is preliminary data.</text>
</comment>
<dbReference type="EMBL" id="MCGT01000043">
    <property type="protein sequence ID" value="ORX45253.1"/>
    <property type="molecule type" value="Genomic_DNA"/>
</dbReference>
<dbReference type="AlphaFoldDB" id="A0A1X2G511"/>
<gene>
    <name evidence="2" type="ORF">DM01DRAFT_1328524</name>
</gene>
<accession>A0A1X2G511</accession>
<evidence type="ECO:0000313" key="3">
    <source>
        <dbReference type="Proteomes" id="UP000242146"/>
    </source>
</evidence>
<organism evidence="2 3">
    <name type="scientific">Hesseltinella vesiculosa</name>
    <dbReference type="NCBI Taxonomy" id="101127"/>
    <lineage>
        <taxon>Eukaryota</taxon>
        <taxon>Fungi</taxon>
        <taxon>Fungi incertae sedis</taxon>
        <taxon>Mucoromycota</taxon>
        <taxon>Mucoromycotina</taxon>
        <taxon>Mucoromycetes</taxon>
        <taxon>Mucorales</taxon>
        <taxon>Cunninghamellaceae</taxon>
        <taxon>Hesseltinella</taxon>
    </lineage>
</organism>
<evidence type="ECO:0000256" key="1">
    <source>
        <dbReference type="RuleBase" id="RU365002"/>
    </source>
</evidence>
<dbReference type="Pfam" id="PF10343">
    <property type="entry name" value="Q_salvage"/>
    <property type="match status" value="1"/>
</dbReference>